<dbReference type="Gene3D" id="3.40.190.100">
    <property type="entry name" value="Glycine betaine-binding periplasmic protein, domain 2"/>
    <property type="match status" value="1"/>
</dbReference>
<feature type="domain" description="ABC-type glycine betaine transport system substrate-binding" evidence="2">
    <location>
        <begin position="34"/>
        <end position="319"/>
    </location>
</feature>
<dbReference type="SUPFAM" id="SSF53850">
    <property type="entry name" value="Periplasmic binding protein-like II"/>
    <property type="match status" value="1"/>
</dbReference>
<name>A0ABQ3EMF0_9HYPH</name>
<dbReference type="InterPro" id="IPR007210">
    <property type="entry name" value="ABC_Gly_betaine_transp_sub-bd"/>
</dbReference>
<comment type="caution">
    <text evidence="3">The sequence shown here is derived from an EMBL/GenBank/DDBJ whole genome shotgun (WGS) entry which is preliminary data.</text>
</comment>
<dbReference type="Gene3D" id="3.10.105.10">
    <property type="entry name" value="Dipeptide-binding Protein, Domain 3"/>
    <property type="match status" value="1"/>
</dbReference>
<dbReference type="Pfam" id="PF04069">
    <property type="entry name" value="OpuAC"/>
    <property type="match status" value="1"/>
</dbReference>
<organism evidence="3 4">
    <name type="scientific">Pseudovibrio japonicus</name>
    <dbReference type="NCBI Taxonomy" id="366534"/>
    <lineage>
        <taxon>Bacteria</taxon>
        <taxon>Pseudomonadati</taxon>
        <taxon>Pseudomonadota</taxon>
        <taxon>Alphaproteobacteria</taxon>
        <taxon>Hyphomicrobiales</taxon>
        <taxon>Stappiaceae</taxon>
        <taxon>Pseudovibrio</taxon>
    </lineage>
</organism>
<protein>
    <submittedName>
        <fullName evidence="3">Histidine ABC transporter substrate-binding protein</fullName>
    </submittedName>
</protein>
<reference evidence="4" key="1">
    <citation type="journal article" date="2019" name="Int. J. Syst. Evol. Microbiol.">
        <title>The Global Catalogue of Microorganisms (GCM) 10K type strain sequencing project: providing services to taxonomists for standard genome sequencing and annotation.</title>
        <authorList>
            <consortium name="The Broad Institute Genomics Platform"/>
            <consortium name="The Broad Institute Genome Sequencing Center for Infectious Disease"/>
            <person name="Wu L."/>
            <person name="Ma J."/>
        </authorList>
    </citation>
    <scope>NUCLEOTIDE SEQUENCE [LARGE SCALE GENOMIC DNA]</scope>
    <source>
        <strain evidence="4">KCTC 12861</strain>
    </source>
</reference>
<keyword evidence="1" id="KW-0732">Signal</keyword>
<proteinExistence type="predicted"/>
<dbReference type="RefSeq" id="WP_189438609.1">
    <property type="nucleotide sequence ID" value="NZ_BMXE01000009.1"/>
</dbReference>
<sequence>MLIVRNSVIGLAFTLPFYASQSLAAEPACDLDRPLVFAGLDWDSSAFHTSVAQFILENGYGCSTDIIPGSNIPLMTGLVRGDIDVAMEVWPSNLPDVLIEGEEEDKVVNLGVNYPDTVQAWYVPKYVVEGENAPAPDLKSVADLAQYKEIFADPEEPDKGRFLNCIFGWVCEITNTKKLHAYGLADDFVNFRPGSGSAIAAAVESSLQRKRPIFFYYWGPSWLLGKYQDDLVVLEEPAYDPVIWDQLLETTNADDVTEAVAYPSSAVDIYANAEFVQEAPELVDFFRKYHTTAALTSQGLAYINETGGSADDAAIEFLKTHQDLWQTWVSPEVAERVEAALGRNG</sequence>
<feature type="chain" id="PRO_5045629815" evidence="1">
    <location>
        <begin position="25"/>
        <end position="345"/>
    </location>
</feature>
<keyword evidence="4" id="KW-1185">Reference proteome</keyword>
<evidence type="ECO:0000259" key="2">
    <source>
        <dbReference type="Pfam" id="PF04069"/>
    </source>
</evidence>
<evidence type="ECO:0000313" key="4">
    <source>
        <dbReference type="Proteomes" id="UP000637980"/>
    </source>
</evidence>
<evidence type="ECO:0000313" key="3">
    <source>
        <dbReference type="EMBL" id="GHB46891.1"/>
    </source>
</evidence>
<feature type="signal peptide" evidence="1">
    <location>
        <begin position="1"/>
        <end position="24"/>
    </location>
</feature>
<dbReference type="Proteomes" id="UP000637980">
    <property type="component" value="Unassembled WGS sequence"/>
</dbReference>
<dbReference type="CDD" id="cd13641">
    <property type="entry name" value="PBP2_HisX_like"/>
    <property type="match status" value="1"/>
</dbReference>
<gene>
    <name evidence="3" type="ORF">GCM10007094_40330</name>
</gene>
<dbReference type="EMBL" id="BMXE01000009">
    <property type="protein sequence ID" value="GHB46891.1"/>
    <property type="molecule type" value="Genomic_DNA"/>
</dbReference>
<evidence type="ECO:0000256" key="1">
    <source>
        <dbReference type="SAM" id="SignalP"/>
    </source>
</evidence>
<accession>A0ABQ3EMF0</accession>